<feature type="compositionally biased region" description="Basic and acidic residues" evidence="1">
    <location>
        <begin position="100"/>
        <end position="134"/>
    </location>
</feature>
<keyword evidence="3" id="KW-1185">Reference proteome</keyword>
<protein>
    <submittedName>
        <fullName evidence="2">Uncharacterized protein</fullName>
    </submittedName>
</protein>
<feature type="region of interest" description="Disordered" evidence="1">
    <location>
        <begin position="90"/>
        <end position="135"/>
    </location>
</feature>
<gene>
    <name evidence="2" type="ORF">QN277_002675</name>
</gene>
<reference evidence="2" key="1">
    <citation type="submission" date="2023-10" db="EMBL/GenBank/DDBJ databases">
        <title>Chromosome-level genome of the transformable northern wattle, Acacia crassicarpa.</title>
        <authorList>
            <person name="Massaro I."/>
            <person name="Sinha N.R."/>
            <person name="Poethig S."/>
            <person name="Leichty A.R."/>
        </authorList>
    </citation>
    <scope>NUCLEOTIDE SEQUENCE</scope>
    <source>
        <strain evidence="2">Acra3RX</strain>
        <tissue evidence="2">Leaf</tissue>
    </source>
</reference>
<sequence>MNSISKAPSSNEDAEESGWTTYFEDFFNGERSSLSSGVVASSSLLSDAATATNKLANVHEFSESKNGKRFSFKKKKKDFATIVDDALEDTASSPLNSPKVFHENRSDKPKMDCTHLSEEKRSISGEREERKEMGFMEGESDCTELKKRGLCLVPLSVVVNYFG</sequence>
<dbReference type="GO" id="GO:0010089">
    <property type="term" value="P:xylem development"/>
    <property type="evidence" value="ECO:0007669"/>
    <property type="project" value="InterPro"/>
</dbReference>
<proteinExistence type="predicted"/>
<dbReference type="AlphaFoldDB" id="A0AAE1NBE9"/>
<dbReference type="PANTHER" id="PTHR33974">
    <property type="entry name" value="VASCULAR-RELATED UNKNOWN PROTEIN 1-RELATED"/>
    <property type="match status" value="1"/>
</dbReference>
<dbReference type="Proteomes" id="UP001293593">
    <property type="component" value="Unassembled WGS sequence"/>
</dbReference>
<dbReference type="InterPro" id="IPR039280">
    <property type="entry name" value="VUP"/>
</dbReference>
<evidence type="ECO:0000256" key="1">
    <source>
        <dbReference type="SAM" id="MobiDB-lite"/>
    </source>
</evidence>
<evidence type="ECO:0000313" key="3">
    <source>
        <dbReference type="Proteomes" id="UP001293593"/>
    </source>
</evidence>
<dbReference type="PANTHER" id="PTHR33974:SF25">
    <property type="entry name" value="SMALL PHOSPHATASE-LIKE PROTEIN 2, PUTATIVE-RELATED"/>
    <property type="match status" value="1"/>
</dbReference>
<dbReference type="EMBL" id="JAWXYG010000001">
    <property type="protein sequence ID" value="KAK4286064.1"/>
    <property type="molecule type" value="Genomic_DNA"/>
</dbReference>
<accession>A0AAE1NBE9</accession>
<evidence type="ECO:0000313" key="2">
    <source>
        <dbReference type="EMBL" id="KAK4286064.1"/>
    </source>
</evidence>
<organism evidence="2 3">
    <name type="scientific">Acacia crassicarpa</name>
    <name type="common">northern wattle</name>
    <dbReference type="NCBI Taxonomy" id="499986"/>
    <lineage>
        <taxon>Eukaryota</taxon>
        <taxon>Viridiplantae</taxon>
        <taxon>Streptophyta</taxon>
        <taxon>Embryophyta</taxon>
        <taxon>Tracheophyta</taxon>
        <taxon>Spermatophyta</taxon>
        <taxon>Magnoliopsida</taxon>
        <taxon>eudicotyledons</taxon>
        <taxon>Gunneridae</taxon>
        <taxon>Pentapetalae</taxon>
        <taxon>rosids</taxon>
        <taxon>fabids</taxon>
        <taxon>Fabales</taxon>
        <taxon>Fabaceae</taxon>
        <taxon>Caesalpinioideae</taxon>
        <taxon>mimosoid clade</taxon>
        <taxon>Acacieae</taxon>
        <taxon>Acacia</taxon>
    </lineage>
</organism>
<name>A0AAE1NBE9_9FABA</name>
<comment type="caution">
    <text evidence="2">The sequence shown here is derived from an EMBL/GenBank/DDBJ whole genome shotgun (WGS) entry which is preliminary data.</text>
</comment>